<evidence type="ECO:0000313" key="3">
    <source>
        <dbReference type="Proteomes" id="UP000674318"/>
    </source>
</evidence>
<dbReference type="AlphaFoldDB" id="A0A836HZU0"/>
<dbReference type="RefSeq" id="XP_067758265.1">
    <property type="nucleotide sequence ID" value="XM_067901263.1"/>
</dbReference>
<keyword evidence="3" id="KW-1185">Reference proteome</keyword>
<organism evidence="2 3">
    <name type="scientific">Porcisia hertigi</name>
    <dbReference type="NCBI Taxonomy" id="2761500"/>
    <lineage>
        <taxon>Eukaryota</taxon>
        <taxon>Discoba</taxon>
        <taxon>Euglenozoa</taxon>
        <taxon>Kinetoplastea</taxon>
        <taxon>Metakinetoplastina</taxon>
        <taxon>Trypanosomatida</taxon>
        <taxon>Trypanosomatidae</taxon>
        <taxon>Leishmaniinae</taxon>
        <taxon>Porcisia</taxon>
    </lineage>
</organism>
<reference evidence="2 3" key="1">
    <citation type="submission" date="2021-02" db="EMBL/GenBank/DDBJ databases">
        <title>Porcisia hertigi Genome sequencing and assembly.</title>
        <authorList>
            <person name="Almutairi H."/>
            <person name="Gatherer D."/>
        </authorList>
    </citation>
    <scope>NUCLEOTIDE SEQUENCE [LARGE SCALE GENOMIC DNA]</scope>
    <source>
        <strain evidence="2 3">C119</strain>
    </source>
</reference>
<dbReference type="Proteomes" id="UP000674318">
    <property type="component" value="Unassembled WGS sequence"/>
</dbReference>
<dbReference type="KEGG" id="phet:94291340"/>
<protein>
    <submittedName>
        <fullName evidence="2">Uncharacterized protein</fullName>
    </submittedName>
</protein>
<feature type="compositionally biased region" description="Basic residues" evidence="1">
    <location>
        <begin position="9"/>
        <end position="19"/>
    </location>
</feature>
<comment type="caution">
    <text evidence="2">The sequence shown here is derived from an EMBL/GenBank/DDBJ whole genome shotgun (WGS) entry which is preliminary data.</text>
</comment>
<sequence length="219" mass="24250">MRVSSAGTAHRHTERRRGGNWKSSCRSRLSQLISAEQITRWRLRCEEQEERVEIALAKPPLRVLLPHTDVTAAYSLREERDERLGIGACSRPYLPLSEPVCAVSDEAHSLCAGRRWKKMEGGCSLRRSEGLQEPSSSEPRDTVSASVLAYVRDSELLRALQRAEARISELEAGTMPTTSASSDEKNGMNALSRTAKPQDSLHPGSLSPHVSLLPRLQAL</sequence>
<name>A0A836HZU0_9TRYP</name>
<proteinExistence type="predicted"/>
<evidence type="ECO:0000313" key="2">
    <source>
        <dbReference type="EMBL" id="KAG5508797.1"/>
    </source>
</evidence>
<dbReference type="OrthoDB" id="261212at2759"/>
<feature type="region of interest" description="Disordered" evidence="1">
    <location>
        <begin position="1"/>
        <end position="22"/>
    </location>
</feature>
<accession>A0A836HZU0</accession>
<feature type="region of interest" description="Disordered" evidence="1">
    <location>
        <begin position="170"/>
        <end position="219"/>
    </location>
</feature>
<dbReference type="EMBL" id="JAFJZO010000016">
    <property type="protein sequence ID" value="KAG5508797.1"/>
    <property type="molecule type" value="Genomic_DNA"/>
</dbReference>
<evidence type="ECO:0000256" key="1">
    <source>
        <dbReference type="SAM" id="MobiDB-lite"/>
    </source>
</evidence>
<dbReference type="GeneID" id="94291340"/>
<gene>
    <name evidence="2" type="ORF">JKF63_05296</name>
</gene>